<gene>
    <name evidence="1" type="ORF">Wenmar_01814</name>
</gene>
<proteinExistence type="predicted"/>
<reference evidence="1 2" key="1">
    <citation type="submission" date="2013-01" db="EMBL/GenBank/DDBJ databases">
        <authorList>
            <person name="Fiebig A."/>
            <person name="Goeker M."/>
            <person name="Klenk H.-P.P."/>
        </authorList>
    </citation>
    <scope>NUCLEOTIDE SEQUENCE [LARGE SCALE GENOMIC DNA]</scope>
    <source>
        <strain evidence="1 2">DSM 24838</strain>
    </source>
</reference>
<organism evidence="1 2">
    <name type="scientific">Wenxinia marina DSM 24838</name>
    <dbReference type="NCBI Taxonomy" id="1123501"/>
    <lineage>
        <taxon>Bacteria</taxon>
        <taxon>Pseudomonadati</taxon>
        <taxon>Pseudomonadota</taxon>
        <taxon>Alphaproteobacteria</taxon>
        <taxon>Rhodobacterales</taxon>
        <taxon>Roseobacteraceae</taxon>
        <taxon>Wenxinia</taxon>
    </lineage>
</organism>
<protein>
    <submittedName>
        <fullName evidence="1">Uncharacterized protein</fullName>
    </submittedName>
</protein>
<sequence length="77" mass="8496">MRALGLDLKKSRLGIASALIDFHLKNGAAEMTVPVRLQPPDVASFRDHTFEEVIYSHLELNGLRRASRPDPTALAAE</sequence>
<dbReference type="AlphaFoldDB" id="A0A0D0QAX0"/>
<dbReference type="EMBL" id="AONG01000009">
    <property type="protein sequence ID" value="KIQ69452.1"/>
    <property type="molecule type" value="Genomic_DNA"/>
</dbReference>
<dbReference type="Proteomes" id="UP000035100">
    <property type="component" value="Unassembled WGS sequence"/>
</dbReference>
<name>A0A0D0QAX0_9RHOB</name>
<evidence type="ECO:0000313" key="2">
    <source>
        <dbReference type="Proteomes" id="UP000035100"/>
    </source>
</evidence>
<evidence type="ECO:0000313" key="1">
    <source>
        <dbReference type="EMBL" id="KIQ69452.1"/>
    </source>
</evidence>
<keyword evidence="2" id="KW-1185">Reference proteome</keyword>
<comment type="caution">
    <text evidence="1">The sequence shown here is derived from an EMBL/GenBank/DDBJ whole genome shotgun (WGS) entry which is preliminary data.</text>
</comment>
<accession>A0A0D0QAX0</accession>
<dbReference type="RefSeq" id="WP_156169293.1">
    <property type="nucleotide sequence ID" value="NZ_KB902299.1"/>
</dbReference>